<evidence type="ECO:0000256" key="1">
    <source>
        <dbReference type="SAM" id="SignalP"/>
    </source>
</evidence>
<sequence>MFRRIAFALAVAGVLALAACSQEPAAATGRWGSASDSGPYLELASDGQLFGNDGCNSLGGHWRAESPDTVTFDDVAMTLMACAGQEEAWLGAAGSAKVQGDRLVLFDRDGTEIGSLPRP</sequence>
<feature type="domain" description="DUF306" evidence="2">
    <location>
        <begin position="36"/>
        <end position="112"/>
    </location>
</feature>
<reference evidence="3 4" key="1">
    <citation type="submission" date="2019-03" db="EMBL/GenBank/DDBJ databases">
        <authorList>
            <person name="Dong K."/>
        </authorList>
    </citation>
    <scope>NUCLEOTIDE SEQUENCE [LARGE SCALE GENOMIC DNA]</scope>
    <source>
        <strain evidence="4">dk512</strain>
    </source>
</reference>
<gene>
    <name evidence="3" type="ORF">E4K62_13925</name>
</gene>
<keyword evidence="4" id="KW-1185">Reference proteome</keyword>
<protein>
    <submittedName>
        <fullName evidence="3">META domain-containing protein</fullName>
    </submittedName>
</protein>
<feature type="signal peptide" evidence="1">
    <location>
        <begin position="1"/>
        <end position="18"/>
    </location>
</feature>
<dbReference type="EMBL" id="CP038266">
    <property type="protein sequence ID" value="QBR89679.1"/>
    <property type="molecule type" value="Genomic_DNA"/>
</dbReference>
<feature type="chain" id="PRO_5046877049" evidence="1">
    <location>
        <begin position="19"/>
        <end position="119"/>
    </location>
</feature>
<dbReference type="InterPro" id="IPR005184">
    <property type="entry name" value="DUF306_Meta_HslJ"/>
</dbReference>
<dbReference type="InterPro" id="IPR038670">
    <property type="entry name" value="HslJ-like_sf"/>
</dbReference>
<dbReference type="Gene3D" id="2.40.128.270">
    <property type="match status" value="1"/>
</dbReference>
<proteinExistence type="predicted"/>
<evidence type="ECO:0000313" key="3">
    <source>
        <dbReference type="EMBL" id="QBR89679.1"/>
    </source>
</evidence>
<name>A0ABX5SXY7_9MICO</name>
<dbReference type="RefSeq" id="WP_135068422.1">
    <property type="nucleotide sequence ID" value="NZ_CP038266.1"/>
</dbReference>
<dbReference type="Proteomes" id="UP000295748">
    <property type="component" value="Chromosome"/>
</dbReference>
<dbReference type="PROSITE" id="PS51257">
    <property type="entry name" value="PROKAR_LIPOPROTEIN"/>
    <property type="match status" value="1"/>
</dbReference>
<evidence type="ECO:0000313" key="4">
    <source>
        <dbReference type="Proteomes" id="UP000295748"/>
    </source>
</evidence>
<keyword evidence="1" id="KW-0732">Signal</keyword>
<dbReference type="Pfam" id="PF03724">
    <property type="entry name" value="META"/>
    <property type="match status" value="1"/>
</dbReference>
<organism evidence="3 4">
    <name type="scientific">Microbacterium wangchenii</name>
    <dbReference type="NCBI Taxonomy" id="2541726"/>
    <lineage>
        <taxon>Bacteria</taxon>
        <taxon>Bacillati</taxon>
        <taxon>Actinomycetota</taxon>
        <taxon>Actinomycetes</taxon>
        <taxon>Micrococcales</taxon>
        <taxon>Microbacteriaceae</taxon>
        <taxon>Microbacterium</taxon>
    </lineage>
</organism>
<evidence type="ECO:0000259" key="2">
    <source>
        <dbReference type="Pfam" id="PF03724"/>
    </source>
</evidence>
<accession>A0ABX5SXY7</accession>